<evidence type="ECO:0000313" key="8">
    <source>
        <dbReference type="Proteomes" id="UP000034050"/>
    </source>
</evidence>
<dbReference type="AlphaFoldDB" id="A0A0G1CME8"/>
<keyword evidence="6" id="KW-0961">Cell wall biogenesis/degradation</keyword>
<dbReference type="EMBL" id="LCFD01000006">
    <property type="protein sequence ID" value="KKS86950.1"/>
    <property type="molecule type" value="Genomic_DNA"/>
</dbReference>
<dbReference type="STRING" id="1618446.UV61_C0006G0151"/>
<dbReference type="PANTHER" id="PTHR36174">
    <property type="entry name" value="LIPID II:GLYCINE GLYCYLTRANSFERASE"/>
    <property type="match status" value="1"/>
</dbReference>
<dbReference type="Gene3D" id="3.40.630.30">
    <property type="match status" value="2"/>
</dbReference>
<gene>
    <name evidence="7" type="ORF">UV61_C0006G0151</name>
</gene>
<dbReference type="GO" id="GO:0071555">
    <property type="term" value="P:cell wall organization"/>
    <property type="evidence" value="ECO:0007669"/>
    <property type="project" value="UniProtKB-KW"/>
</dbReference>
<dbReference type="Proteomes" id="UP000034050">
    <property type="component" value="Unassembled WGS sequence"/>
</dbReference>
<accession>A0A0G1CME8</accession>
<keyword evidence="5" id="KW-0012">Acyltransferase</keyword>
<keyword evidence="2" id="KW-0808">Transferase</keyword>
<evidence type="ECO:0000256" key="6">
    <source>
        <dbReference type="ARBA" id="ARBA00023316"/>
    </source>
</evidence>
<evidence type="ECO:0000313" key="7">
    <source>
        <dbReference type="EMBL" id="KKS86950.1"/>
    </source>
</evidence>
<comment type="caution">
    <text evidence="7">The sequence shown here is derived from an EMBL/GenBank/DDBJ whole genome shotgun (WGS) entry which is preliminary data.</text>
</comment>
<dbReference type="PATRIC" id="fig|1618446.3.peg.814"/>
<dbReference type="InterPro" id="IPR050644">
    <property type="entry name" value="PG_Glycine_Bridge_Synth"/>
</dbReference>
<dbReference type="PROSITE" id="PS51191">
    <property type="entry name" value="FEMABX"/>
    <property type="match status" value="1"/>
</dbReference>
<evidence type="ECO:0000256" key="2">
    <source>
        <dbReference type="ARBA" id="ARBA00022679"/>
    </source>
</evidence>
<evidence type="ECO:0000256" key="3">
    <source>
        <dbReference type="ARBA" id="ARBA00022960"/>
    </source>
</evidence>
<dbReference type="PANTHER" id="PTHR36174:SF1">
    <property type="entry name" value="LIPID II:GLYCINE GLYCYLTRANSFERASE"/>
    <property type="match status" value="1"/>
</dbReference>
<reference evidence="7 8" key="1">
    <citation type="journal article" date="2015" name="Nature">
        <title>rRNA introns, odd ribosomes, and small enigmatic genomes across a large radiation of phyla.</title>
        <authorList>
            <person name="Brown C.T."/>
            <person name="Hug L.A."/>
            <person name="Thomas B.C."/>
            <person name="Sharon I."/>
            <person name="Castelle C.J."/>
            <person name="Singh A."/>
            <person name="Wilkins M.J."/>
            <person name="Williams K.H."/>
            <person name="Banfield J.F."/>
        </authorList>
    </citation>
    <scope>NUCLEOTIDE SEQUENCE [LARGE SCALE GENOMIC DNA]</scope>
</reference>
<dbReference type="GO" id="GO:0016755">
    <property type="term" value="F:aminoacyltransferase activity"/>
    <property type="evidence" value="ECO:0007669"/>
    <property type="project" value="InterPro"/>
</dbReference>
<sequence>MYRELTETDRTTYNRLVNHPLQSWEWGEFREKTGVKVVRVGLFDKGNLTDGFQLTFHQIPFTNYSVGYFPKGKLPTTEMIAALKEVGQKHNAIFIKLEPNVILASPEGTRPESDSKDSGVSANWRIPRMTNLIRSSKEIFTKYTFYIDLTKSEEELIKSFESKTRYNIRLAQKHGVTIQEENTKEAFDRYLELTQETTKRQGFYAHSDKYHRLMWKHLNHQLTADSSQLTAHLFTARYQGKILATWILFLFNNVLYYPYGASSQEHKNVMASNLMMWEAIRWGKSYGARTFDLWGTPGPDPKPTDDYYGFHKFKLGYHPQLVEFIGTYDLILKQPQYVIFQIVDKFRWILLGLKAKLV</sequence>
<evidence type="ECO:0000256" key="5">
    <source>
        <dbReference type="ARBA" id="ARBA00023315"/>
    </source>
</evidence>
<dbReference type="Pfam" id="PF02388">
    <property type="entry name" value="FemAB"/>
    <property type="match status" value="2"/>
</dbReference>
<name>A0A0G1CME8_9BACT</name>
<organism evidence="7 8">
    <name type="scientific">Candidatus Gottesmanbacteria bacterium GW2011_GWB1_43_11</name>
    <dbReference type="NCBI Taxonomy" id="1618446"/>
    <lineage>
        <taxon>Bacteria</taxon>
        <taxon>Candidatus Gottesmaniibacteriota</taxon>
    </lineage>
</organism>
<dbReference type="GO" id="GO:0008360">
    <property type="term" value="P:regulation of cell shape"/>
    <property type="evidence" value="ECO:0007669"/>
    <property type="project" value="UniProtKB-KW"/>
</dbReference>
<dbReference type="SUPFAM" id="SSF55729">
    <property type="entry name" value="Acyl-CoA N-acyltransferases (Nat)"/>
    <property type="match status" value="2"/>
</dbReference>
<proteinExistence type="inferred from homology"/>
<comment type="similarity">
    <text evidence="1">Belongs to the FemABX family.</text>
</comment>
<keyword evidence="3" id="KW-0133">Cell shape</keyword>
<dbReference type="GO" id="GO:0009252">
    <property type="term" value="P:peptidoglycan biosynthetic process"/>
    <property type="evidence" value="ECO:0007669"/>
    <property type="project" value="UniProtKB-KW"/>
</dbReference>
<protein>
    <submittedName>
        <fullName evidence="7">FemAB family protein</fullName>
    </submittedName>
</protein>
<evidence type="ECO:0000256" key="4">
    <source>
        <dbReference type="ARBA" id="ARBA00022984"/>
    </source>
</evidence>
<dbReference type="InterPro" id="IPR003447">
    <property type="entry name" value="FEMABX"/>
</dbReference>
<keyword evidence="4" id="KW-0573">Peptidoglycan synthesis</keyword>
<dbReference type="InterPro" id="IPR016181">
    <property type="entry name" value="Acyl_CoA_acyltransferase"/>
</dbReference>
<evidence type="ECO:0000256" key="1">
    <source>
        <dbReference type="ARBA" id="ARBA00009943"/>
    </source>
</evidence>